<feature type="transmembrane region" description="Helical" evidence="6">
    <location>
        <begin position="369"/>
        <end position="388"/>
    </location>
</feature>
<evidence type="ECO:0000256" key="1">
    <source>
        <dbReference type="ARBA" id="ARBA00004651"/>
    </source>
</evidence>
<feature type="transmembrane region" description="Helical" evidence="6">
    <location>
        <begin position="49"/>
        <end position="72"/>
    </location>
</feature>
<protein>
    <submittedName>
        <fullName evidence="7">YjgP/YjgQ family permease</fullName>
    </submittedName>
</protein>
<dbReference type="GO" id="GO:0043190">
    <property type="term" value="C:ATP-binding cassette (ABC) transporter complex"/>
    <property type="evidence" value="ECO:0007669"/>
    <property type="project" value="TreeGrafter"/>
</dbReference>
<evidence type="ECO:0000256" key="4">
    <source>
        <dbReference type="ARBA" id="ARBA00022989"/>
    </source>
</evidence>
<evidence type="ECO:0000256" key="6">
    <source>
        <dbReference type="SAM" id="Phobius"/>
    </source>
</evidence>
<dbReference type="RefSeq" id="WP_116845395.1">
    <property type="nucleotide sequence ID" value="NZ_QTJU01000001.1"/>
</dbReference>
<organism evidence="7 8">
    <name type="scientific">Deminuibacter soli</name>
    <dbReference type="NCBI Taxonomy" id="2291815"/>
    <lineage>
        <taxon>Bacteria</taxon>
        <taxon>Pseudomonadati</taxon>
        <taxon>Bacteroidota</taxon>
        <taxon>Chitinophagia</taxon>
        <taxon>Chitinophagales</taxon>
        <taxon>Chitinophagaceae</taxon>
        <taxon>Deminuibacter</taxon>
    </lineage>
</organism>
<keyword evidence="3 6" id="KW-0812">Transmembrane</keyword>
<name>A0A3E1NNX8_9BACT</name>
<evidence type="ECO:0000313" key="8">
    <source>
        <dbReference type="Proteomes" id="UP000261284"/>
    </source>
</evidence>
<feature type="transmembrane region" description="Helical" evidence="6">
    <location>
        <begin position="12"/>
        <end position="37"/>
    </location>
</feature>
<dbReference type="AlphaFoldDB" id="A0A3E1NNX8"/>
<keyword evidence="4 6" id="KW-1133">Transmembrane helix</keyword>
<evidence type="ECO:0000256" key="5">
    <source>
        <dbReference type="ARBA" id="ARBA00023136"/>
    </source>
</evidence>
<gene>
    <name evidence="7" type="ORF">DXN05_01250</name>
</gene>
<keyword evidence="5 6" id="KW-0472">Membrane</keyword>
<comment type="subcellular location">
    <subcellularLocation>
        <location evidence="1">Cell membrane</location>
        <topology evidence="1">Multi-pass membrane protein</topology>
    </subcellularLocation>
</comment>
<feature type="transmembrane region" description="Helical" evidence="6">
    <location>
        <begin position="394"/>
        <end position="411"/>
    </location>
</feature>
<dbReference type="InterPro" id="IPR005495">
    <property type="entry name" value="LptG/LptF_permease"/>
</dbReference>
<accession>A0A3E1NNX8</accession>
<dbReference type="GO" id="GO:0015920">
    <property type="term" value="P:lipopolysaccharide transport"/>
    <property type="evidence" value="ECO:0007669"/>
    <property type="project" value="TreeGrafter"/>
</dbReference>
<feature type="transmembrane region" description="Helical" evidence="6">
    <location>
        <begin position="107"/>
        <end position="128"/>
    </location>
</feature>
<dbReference type="PANTHER" id="PTHR33529:SF6">
    <property type="entry name" value="YJGP_YJGQ FAMILY PERMEASE"/>
    <property type="match status" value="1"/>
</dbReference>
<feature type="transmembrane region" description="Helical" evidence="6">
    <location>
        <begin position="84"/>
        <end position="101"/>
    </location>
</feature>
<proteinExistence type="predicted"/>
<feature type="transmembrane region" description="Helical" evidence="6">
    <location>
        <begin position="423"/>
        <end position="444"/>
    </location>
</feature>
<dbReference type="OrthoDB" id="1096108at2"/>
<dbReference type="Proteomes" id="UP000261284">
    <property type="component" value="Unassembled WGS sequence"/>
</dbReference>
<evidence type="ECO:0000313" key="7">
    <source>
        <dbReference type="EMBL" id="RFM29639.1"/>
    </source>
</evidence>
<dbReference type="Pfam" id="PF03739">
    <property type="entry name" value="LptF_LptG"/>
    <property type="match status" value="1"/>
</dbReference>
<keyword evidence="8" id="KW-1185">Reference proteome</keyword>
<keyword evidence="2" id="KW-1003">Cell membrane</keyword>
<reference evidence="7 8" key="1">
    <citation type="submission" date="2018-08" db="EMBL/GenBank/DDBJ databases">
        <title>Chitinophagaceae sp. K23C18032701, a novel bacterium isolated from forest soil.</title>
        <authorList>
            <person name="Wang C."/>
        </authorList>
    </citation>
    <scope>NUCLEOTIDE SEQUENCE [LARGE SCALE GENOMIC DNA]</scope>
    <source>
        <strain evidence="7 8">K23C18032701</strain>
    </source>
</reference>
<evidence type="ECO:0000256" key="2">
    <source>
        <dbReference type="ARBA" id="ARBA00022475"/>
    </source>
</evidence>
<dbReference type="PANTHER" id="PTHR33529">
    <property type="entry name" value="SLR0882 PROTEIN-RELATED"/>
    <property type="match status" value="1"/>
</dbReference>
<dbReference type="EMBL" id="QTJU01000001">
    <property type="protein sequence ID" value="RFM29639.1"/>
    <property type="molecule type" value="Genomic_DNA"/>
</dbReference>
<comment type="caution">
    <text evidence="7">The sequence shown here is derived from an EMBL/GenBank/DDBJ whole genome shotgun (WGS) entry which is preliminary data.</text>
</comment>
<evidence type="ECO:0000256" key="3">
    <source>
        <dbReference type="ARBA" id="ARBA00022692"/>
    </source>
</evidence>
<sequence>MIKKLDKLIVRAFVGPFFATFLISLFVLVMQFFWLYIDDLVGKGLDIFTIFRLIGYVSAFNVPLALPLALLLSSIMTFGNLGESFELVAIKAAGISLLRFMRPLMVVTIGISGIAFLFSNNIIPVVNLKLNALKYDIIVTKPAFDIKEGVFYDKLEGFVIKLGKKEKDDSTIRSVIIYERNPGLQDRMLVAESGIMSVTPDKRFLQFKLFNGWRYEENGPRGVKATEFIRLGFKEYKKLFDLSSFKMNRTEDSLFKYDAKMLSVRQLGIAIDSMKHMDTVFYKRAQREVASYYTFERYADSNWAAVQKLPPTKARSFNELVPDTLKRDVEDRAISQINSIKSAMQLLSNDYEEKQRVERKHYIELNRKFTLSVACLVLFMIGAPLGSIIRKGGLGTPLIFAIAFFVIFHLLNTFGEKFAKQEVTSVGFGMWLSTMVLIPIGIFLTSKALSDSQLFNKEFYFRFFKKVKRLFGKNKAVTTPS</sequence>